<proteinExistence type="predicted"/>
<comment type="caution">
    <text evidence="1">The sequence shown here is derived from an EMBL/GenBank/DDBJ whole genome shotgun (WGS) entry which is preliminary data.</text>
</comment>
<name>A0A5B7DM73_PORTR</name>
<keyword evidence="2" id="KW-1185">Reference proteome</keyword>
<dbReference type="AlphaFoldDB" id="A0A5B7DM73"/>
<evidence type="ECO:0000313" key="1">
    <source>
        <dbReference type="EMBL" id="MPC22662.1"/>
    </source>
</evidence>
<dbReference type="EMBL" id="VSRR010001111">
    <property type="protein sequence ID" value="MPC22662.1"/>
    <property type="molecule type" value="Genomic_DNA"/>
</dbReference>
<gene>
    <name evidence="1" type="ORF">E2C01_015683</name>
</gene>
<accession>A0A5B7DM73</accession>
<sequence length="74" mass="8184">MEGNTCAPLELFVRSKDRASMTATKLTTSKPQGPRLLPSKVDLSCWDKYSLCPLLERAYEVLQVSVSQPPLGMV</sequence>
<evidence type="ECO:0000313" key="2">
    <source>
        <dbReference type="Proteomes" id="UP000324222"/>
    </source>
</evidence>
<organism evidence="1 2">
    <name type="scientific">Portunus trituberculatus</name>
    <name type="common">Swimming crab</name>
    <name type="synonym">Neptunus trituberculatus</name>
    <dbReference type="NCBI Taxonomy" id="210409"/>
    <lineage>
        <taxon>Eukaryota</taxon>
        <taxon>Metazoa</taxon>
        <taxon>Ecdysozoa</taxon>
        <taxon>Arthropoda</taxon>
        <taxon>Crustacea</taxon>
        <taxon>Multicrustacea</taxon>
        <taxon>Malacostraca</taxon>
        <taxon>Eumalacostraca</taxon>
        <taxon>Eucarida</taxon>
        <taxon>Decapoda</taxon>
        <taxon>Pleocyemata</taxon>
        <taxon>Brachyura</taxon>
        <taxon>Eubrachyura</taxon>
        <taxon>Portunoidea</taxon>
        <taxon>Portunidae</taxon>
        <taxon>Portuninae</taxon>
        <taxon>Portunus</taxon>
    </lineage>
</organism>
<protein>
    <submittedName>
        <fullName evidence="1">Uncharacterized protein</fullName>
    </submittedName>
</protein>
<reference evidence="1 2" key="1">
    <citation type="submission" date="2019-05" db="EMBL/GenBank/DDBJ databases">
        <title>Another draft genome of Portunus trituberculatus and its Hox gene families provides insights of decapod evolution.</title>
        <authorList>
            <person name="Jeong J.-H."/>
            <person name="Song I."/>
            <person name="Kim S."/>
            <person name="Choi T."/>
            <person name="Kim D."/>
            <person name="Ryu S."/>
            <person name="Kim W."/>
        </authorList>
    </citation>
    <scope>NUCLEOTIDE SEQUENCE [LARGE SCALE GENOMIC DNA]</scope>
    <source>
        <tissue evidence="1">Muscle</tissue>
    </source>
</reference>
<dbReference type="Proteomes" id="UP000324222">
    <property type="component" value="Unassembled WGS sequence"/>
</dbReference>